<dbReference type="SUPFAM" id="SSF51658">
    <property type="entry name" value="Xylose isomerase-like"/>
    <property type="match status" value="1"/>
</dbReference>
<proteinExistence type="predicted"/>
<sequence>MNLQQAVKIMQRADDLPLYLHAYAFHLNMRTEKILPEDLLLIAAQQQLRGVKIHVLDGETRSLACADPSRLANFGQQARQAGLDIHIETSASDAATLDQAVNIALNVGASSVRFYPRYEGHLQEVLQRIRGDIQYLKQHYQHSGLSFTLEQHEDLKSAELLALVQEADFPQLSLLFDFANMINAAEDPLNALAVMAPAVTQVHIKDAQITHEAQGTGHRACASGQGDLPFRELLKNLICLGEETPQVTAYGLEEEVDYYAPAFRYASEGDNPWIPWREMSETPLPTGNVAQRLAQEYQDALNQISYVRNIINELTENARRVLQAA</sequence>
<dbReference type="RefSeq" id="WP_002440968.1">
    <property type="nucleotide sequence ID" value="NC_017910.1"/>
</dbReference>
<dbReference type="InterPro" id="IPR050312">
    <property type="entry name" value="IolE/XylAMocC-like"/>
</dbReference>
<keyword evidence="2" id="KW-0540">Nuclease</keyword>
<feature type="domain" description="Xylose isomerase-like TIM barrel" evidence="1">
    <location>
        <begin position="93"/>
        <end position="237"/>
    </location>
</feature>
<dbReference type="AlphaFoldDB" id="I2B926"/>
<dbReference type="Proteomes" id="UP000001955">
    <property type="component" value="Chromosome"/>
</dbReference>
<keyword evidence="2" id="KW-0255">Endonuclease</keyword>
<dbReference type="Pfam" id="PF01261">
    <property type="entry name" value="AP_endonuc_2"/>
    <property type="match status" value="1"/>
</dbReference>
<dbReference type="InterPro" id="IPR013022">
    <property type="entry name" value="Xyl_isomerase-like_TIM-brl"/>
</dbReference>
<dbReference type="EMBL" id="CP001560">
    <property type="protein sequence ID" value="AFJ47030.1"/>
    <property type="molecule type" value="Genomic_DNA"/>
</dbReference>
<dbReference type="eggNOG" id="COG1082">
    <property type="taxonomic scope" value="Bacteria"/>
</dbReference>
<accession>I2B926</accession>
<dbReference type="InterPro" id="IPR036237">
    <property type="entry name" value="Xyl_isomerase-like_sf"/>
</dbReference>
<dbReference type="PATRIC" id="fig|630626.3.peg.1880"/>
<evidence type="ECO:0000259" key="1">
    <source>
        <dbReference type="Pfam" id="PF01261"/>
    </source>
</evidence>
<reference evidence="2 3" key="1">
    <citation type="journal article" date="2012" name="J. Bacteriol.">
        <title>Complete genome sequence of the B12-producing Shimwellia blattae strain DSM 4481, isolated from a cockroach.</title>
        <authorList>
            <person name="Brzuszkiewicz E."/>
            <person name="Waschkowitz T."/>
            <person name="Wiezer A."/>
            <person name="Daniel R."/>
        </authorList>
    </citation>
    <scope>NUCLEOTIDE SEQUENCE [LARGE SCALE GENOMIC DNA]</scope>
    <source>
        <strain evidence="3">ATCC 29907 / DSM 4481 / JCM 1650 / NBRC 105725 / CDC 9005-74</strain>
    </source>
</reference>
<dbReference type="OrthoDB" id="8421472at2"/>
<gene>
    <name evidence="2" type="primary">yihM</name>
    <name evidence="2" type="ordered locus">EBL_c19380</name>
</gene>
<keyword evidence="2" id="KW-0378">Hydrolase</keyword>
<accession>K6WGA4</accession>
<dbReference type="PANTHER" id="PTHR12110">
    <property type="entry name" value="HYDROXYPYRUVATE ISOMERASE"/>
    <property type="match status" value="1"/>
</dbReference>
<evidence type="ECO:0000313" key="3">
    <source>
        <dbReference type="Proteomes" id="UP000001955"/>
    </source>
</evidence>
<dbReference type="PANTHER" id="PTHR12110:SF53">
    <property type="entry name" value="BLR5974 PROTEIN"/>
    <property type="match status" value="1"/>
</dbReference>
<protein>
    <submittedName>
        <fullName evidence="2">AP endonuclease</fullName>
    </submittedName>
</protein>
<dbReference type="GO" id="GO:0004519">
    <property type="term" value="F:endonuclease activity"/>
    <property type="evidence" value="ECO:0007669"/>
    <property type="project" value="UniProtKB-KW"/>
</dbReference>
<dbReference type="STRING" id="630626.EBL_c19380"/>
<organism evidence="2 3">
    <name type="scientific">Shimwellia blattae (strain ATCC 29907 / DSM 4481 / JCM 1650 / NBRC 105725 / CDC 9005-74)</name>
    <name type="common">Escherichia blattae</name>
    <dbReference type="NCBI Taxonomy" id="630626"/>
    <lineage>
        <taxon>Bacteria</taxon>
        <taxon>Pseudomonadati</taxon>
        <taxon>Pseudomonadota</taxon>
        <taxon>Gammaproteobacteria</taxon>
        <taxon>Enterobacterales</taxon>
        <taxon>Enterobacteriaceae</taxon>
        <taxon>Shimwellia</taxon>
    </lineage>
</organism>
<evidence type="ECO:0000313" key="2">
    <source>
        <dbReference type="EMBL" id="AFJ47030.1"/>
    </source>
</evidence>
<keyword evidence="3" id="KW-1185">Reference proteome</keyword>
<dbReference type="KEGG" id="ebt:EBL_c19380"/>
<dbReference type="Gene3D" id="3.20.20.150">
    <property type="entry name" value="Divalent-metal-dependent TIM barrel enzymes"/>
    <property type="match status" value="1"/>
</dbReference>
<name>I2B926_SHIBC</name>
<dbReference type="HOGENOM" id="CLU_081530_0_0_6"/>